<keyword evidence="2 3" id="KW-0378">Hydrolase</keyword>
<evidence type="ECO:0000256" key="1">
    <source>
        <dbReference type="ARBA" id="ARBA00022503"/>
    </source>
</evidence>
<dbReference type="PANTHER" id="PTHR30420">
    <property type="entry name" value="N-SUCCINYLARGININE DIHYDROLASE"/>
    <property type="match status" value="1"/>
</dbReference>
<proteinExistence type="inferred from homology"/>
<evidence type="ECO:0000313" key="5">
    <source>
        <dbReference type="EMBL" id="USQ94001.1"/>
    </source>
</evidence>
<accession>A0ABY4ZN50</accession>
<comment type="subunit">
    <text evidence="3">Homodimer.</text>
</comment>
<dbReference type="NCBIfam" id="NF009789">
    <property type="entry name" value="PRK13281.1"/>
    <property type="match status" value="1"/>
</dbReference>
<protein>
    <recommendedName>
        <fullName evidence="3 4">N-succinylarginine dihydrolase</fullName>
        <ecNumber evidence="3 4">3.5.3.23</ecNumber>
    </recommendedName>
</protein>
<dbReference type="EMBL" id="CP096040">
    <property type="protein sequence ID" value="USQ94001.1"/>
    <property type="molecule type" value="Genomic_DNA"/>
</dbReference>
<feature type="active site" evidence="3">
    <location>
        <position position="246"/>
    </location>
</feature>
<evidence type="ECO:0000256" key="4">
    <source>
        <dbReference type="NCBIfam" id="TIGR03241"/>
    </source>
</evidence>
<dbReference type="HAMAP" id="MF_01172">
    <property type="entry name" value="AstB"/>
    <property type="match status" value="1"/>
</dbReference>
<comment type="function">
    <text evidence="3">Catalyzes the hydrolysis of N(2)-succinylarginine into N(2)-succinylornithine, ammonia and CO(2).</text>
</comment>
<reference evidence="5 6" key="1">
    <citation type="submission" date="2022-04" db="EMBL/GenBank/DDBJ databases">
        <title>Genome sequence of soybean root-associated Caulobacter segnis RL271.</title>
        <authorList>
            <person name="Longley R."/>
            <person name="Bonito G."/>
            <person name="Trigodet F."/>
            <person name="Crosson S."/>
            <person name="Fiebig A."/>
        </authorList>
    </citation>
    <scope>NUCLEOTIDE SEQUENCE [LARGE SCALE GENOMIC DNA]</scope>
    <source>
        <strain evidence="5 6">RL271</strain>
    </source>
</reference>
<feature type="binding site" evidence="3">
    <location>
        <position position="212"/>
    </location>
    <ligand>
        <name>substrate</name>
    </ligand>
</feature>
<dbReference type="GO" id="GO:0009015">
    <property type="term" value="F:N-succinylarginine dihydrolase activity"/>
    <property type="evidence" value="ECO:0007669"/>
    <property type="project" value="UniProtKB-EC"/>
</dbReference>
<comment type="similarity">
    <text evidence="3">Belongs to the succinylarginine dihydrolase family.</text>
</comment>
<feature type="binding site" evidence="3">
    <location>
        <position position="361"/>
    </location>
    <ligand>
        <name>substrate</name>
    </ligand>
</feature>
<dbReference type="InterPro" id="IPR037031">
    <property type="entry name" value="AstB_sf"/>
</dbReference>
<feature type="active site" evidence="3">
    <location>
        <position position="175"/>
    </location>
</feature>
<feature type="active site" description="Nucleophile" evidence="3">
    <location>
        <position position="367"/>
    </location>
</feature>
<dbReference type="EC" id="3.5.3.23" evidence="3 4"/>
<name>A0ABY4ZN50_9CAUL</name>
<dbReference type="Gene3D" id="3.75.10.20">
    <property type="entry name" value="Succinylarginine dihydrolase"/>
    <property type="match status" value="1"/>
</dbReference>
<dbReference type="NCBIfam" id="TIGR03241">
    <property type="entry name" value="arg_catab_astB"/>
    <property type="match status" value="1"/>
</dbReference>
<gene>
    <name evidence="3 5" type="primary">astB</name>
    <name evidence="5" type="ORF">MZV50_15410</name>
</gene>
<comment type="catalytic activity">
    <reaction evidence="3">
        <text>N(2)-succinyl-L-arginine + 2 H2O + 2 H(+) = N(2)-succinyl-L-ornithine + 2 NH4(+) + CO2</text>
        <dbReference type="Rhea" id="RHEA:19533"/>
        <dbReference type="ChEBI" id="CHEBI:15377"/>
        <dbReference type="ChEBI" id="CHEBI:15378"/>
        <dbReference type="ChEBI" id="CHEBI:16526"/>
        <dbReference type="ChEBI" id="CHEBI:28938"/>
        <dbReference type="ChEBI" id="CHEBI:58241"/>
        <dbReference type="ChEBI" id="CHEBI:58514"/>
        <dbReference type="EC" id="3.5.3.23"/>
    </reaction>
</comment>
<keyword evidence="1 3" id="KW-0056">Arginine metabolism</keyword>
<keyword evidence="6" id="KW-1185">Reference proteome</keyword>
<evidence type="ECO:0000313" key="6">
    <source>
        <dbReference type="Proteomes" id="UP001057520"/>
    </source>
</evidence>
<evidence type="ECO:0000256" key="2">
    <source>
        <dbReference type="ARBA" id="ARBA00022801"/>
    </source>
</evidence>
<comment type="pathway">
    <text evidence="3">Amino-acid degradation; L-arginine degradation via AST pathway; L-glutamate and succinate from L-arginine: step 2/5.</text>
</comment>
<feature type="binding site" evidence="3">
    <location>
        <begin position="138"/>
        <end position="139"/>
    </location>
    <ligand>
        <name>substrate</name>
    </ligand>
</feature>
<dbReference type="Proteomes" id="UP001057520">
    <property type="component" value="Chromosome"/>
</dbReference>
<dbReference type="Pfam" id="PF04996">
    <property type="entry name" value="AstB"/>
    <property type="match status" value="1"/>
</dbReference>
<dbReference type="PANTHER" id="PTHR30420:SF2">
    <property type="entry name" value="N-SUCCINYLARGININE DIHYDROLASE"/>
    <property type="match status" value="1"/>
</dbReference>
<sequence length="446" mass="48299">MSSAREANCDGLVGPTHSYVGLSPGNLASTLNAGEVSNPRGAALEGLSKMRRLSDLGVPQFVLPPHERPAVGLLKSLGFSGSDDVVLEAAWKSAPALAAAACSASPMWAANAATVTPSADTADGRVHFTPANLLTNLHRSLEGPQTTRALRRLFPDERRFAVHDPLPAQPHFADEGAANHVRLCADHGAPGVNLFVWGREAWERWDGKFPARQTREAFEAIQRRHGAARAIFPQQGKAAIEGGAFHNDVVCVGTRECLFFHERAFEDRALMERQVRAAAGDLFEPAFVEVMEADLPIADLVASYLFNSQLLVIPGEDRLVLLAPAETRDNPRAFAVAERLASANGPIGRVEYIDVRQSMRNGGGPACLRLRVVLTDAELEAANPAQRFTPGLHTTLADWVTRRYRDSLAPADLADPLLLTESREALDELSQILDLGGDFYPFQRDG</sequence>
<evidence type="ECO:0000256" key="3">
    <source>
        <dbReference type="HAMAP-Rule" id="MF_01172"/>
    </source>
</evidence>
<feature type="binding site" evidence="3">
    <location>
        <position position="248"/>
    </location>
    <ligand>
        <name>substrate</name>
    </ligand>
</feature>
<feature type="binding site" evidence="3">
    <location>
        <begin position="20"/>
        <end position="29"/>
    </location>
    <ligand>
        <name>substrate</name>
    </ligand>
</feature>
<dbReference type="InterPro" id="IPR007079">
    <property type="entry name" value="SuccinylArg_d-Hdrlase_AstB"/>
</dbReference>
<organism evidence="5 6">
    <name type="scientific">Caulobacter segnis</name>
    <dbReference type="NCBI Taxonomy" id="88688"/>
    <lineage>
        <taxon>Bacteria</taxon>
        <taxon>Pseudomonadati</taxon>
        <taxon>Pseudomonadota</taxon>
        <taxon>Alphaproteobacteria</taxon>
        <taxon>Caulobacterales</taxon>
        <taxon>Caulobacteraceae</taxon>
        <taxon>Caulobacter</taxon>
    </lineage>
</organism>
<dbReference type="SUPFAM" id="SSF55909">
    <property type="entry name" value="Pentein"/>
    <property type="match status" value="1"/>
</dbReference>
<feature type="binding site" evidence="3">
    <location>
        <position position="111"/>
    </location>
    <ligand>
        <name>substrate</name>
    </ligand>
</feature>